<dbReference type="EMBL" id="JAJNNZ010000005">
    <property type="protein sequence ID" value="MCJ2376852.1"/>
    <property type="molecule type" value="Genomic_DNA"/>
</dbReference>
<sequence>MTQVPVYMVVNLSITDPQEYRHYEKNFFGLLKKHKGSFITYDDQATTLEGESPREGRMILFSFPCEDAAKGWWADPEYQAISEFRRNGTKMEFLTMLKGQLPRN</sequence>
<comment type="caution">
    <text evidence="2">The sequence shown here is derived from an EMBL/GenBank/DDBJ whole genome shotgun (WGS) entry which is preliminary data.</text>
</comment>
<dbReference type="InterPro" id="IPR011008">
    <property type="entry name" value="Dimeric_a/b-barrel"/>
</dbReference>
<evidence type="ECO:0000259" key="1">
    <source>
        <dbReference type="Pfam" id="PF07045"/>
    </source>
</evidence>
<dbReference type="AlphaFoldDB" id="A0A9X1W9N1"/>
<dbReference type="PANTHER" id="PTHR41521:SF4">
    <property type="entry name" value="BLR0684 PROTEIN"/>
    <property type="match status" value="1"/>
</dbReference>
<dbReference type="Proteomes" id="UP001139488">
    <property type="component" value="Unassembled WGS sequence"/>
</dbReference>
<reference evidence="2" key="1">
    <citation type="submission" date="2021-11" db="EMBL/GenBank/DDBJ databases">
        <title>Vibrio ZSDE26 sp. nov. and Vibrio ZSDZ34 sp. nov., isolated from coastal seawater in Qingdao.</title>
        <authorList>
            <person name="Zhang P."/>
        </authorList>
    </citation>
    <scope>NUCLEOTIDE SEQUENCE</scope>
    <source>
        <strain evidence="2">ZSDZ34</strain>
    </source>
</reference>
<evidence type="ECO:0000313" key="3">
    <source>
        <dbReference type="Proteomes" id="UP001139488"/>
    </source>
</evidence>
<dbReference type="Pfam" id="PF07045">
    <property type="entry name" value="DUF1330"/>
    <property type="match status" value="1"/>
</dbReference>
<dbReference type="Gene3D" id="3.30.70.100">
    <property type="match status" value="1"/>
</dbReference>
<proteinExistence type="predicted"/>
<name>A0A9X1W9N1_9VIBR</name>
<dbReference type="InterPro" id="IPR010753">
    <property type="entry name" value="DUF1330"/>
</dbReference>
<protein>
    <submittedName>
        <fullName evidence="2">DUF1330 domain-containing protein</fullName>
    </submittedName>
</protein>
<accession>A0A9X1W9N1</accession>
<feature type="domain" description="DUF1330" evidence="1">
    <location>
        <begin position="6"/>
        <end position="94"/>
    </location>
</feature>
<dbReference type="PANTHER" id="PTHR41521">
    <property type="match status" value="1"/>
</dbReference>
<dbReference type="SUPFAM" id="SSF54909">
    <property type="entry name" value="Dimeric alpha+beta barrel"/>
    <property type="match status" value="1"/>
</dbReference>
<dbReference type="RefSeq" id="WP_244356773.1">
    <property type="nucleotide sequence ID" value="NZ_JAJNNZ010000005.1"/>
</dbReference>
<keyword evidence="3" id="KW-1185">Reference proteome</keyword>
<gene>
    <name evidence="2" type="ORF">LNL84_08380</name>
</gene>
<organism evidence="2 3">
    <name type="scientific">Vibrio gelatinilyticus</name>
    <dbReference type="NCBI Taxonomy" id="2893468"/>
    <lineage>
        <taxon>Bacteria</taxon>
        <taxon>Pseudomonadati</taxon>
        <taxon>Pseudomonadota</taxon>
        <taxon>Gammaproteobacteria</taxon>
        <taxon>Vibrionales</taxon>
        <taxon>Vibrionaceae</taxon>
        <taxon>Vibrio</taxon>
    </lineage>
</organism>
<evidence type="ECO:0000313" key="2">
    <source>
        <dbReference type="EMBL" id="MCJ2376852.1"/>
    </source>
</evidence>